<dbReference type="Gene3D" id="3.30.2350.10">
    <property type="entry name" value="Pseudouridine synthase"/>
    <property type="match status" value="1"/>
</dbReference>
<comment type="caution">
    <text evidence="5">The sequence shown here is derived from an EMBL/GenBank/DDBJ whole genome shotgun (WGS) entry which is preliminary data.</text>
</comment>
<dbReference type="EMBL" id="PPSL01000005">
    <property type="protein sequence ID" value="PQJ09883.1"/>
    <property type="molecule type" value="Genomic_DNA"/>
</dbReference>
<gene>
    <name evidence="5" type="ORF">CJD36_018345</name>
</gene>
<dbReference type="PANTHER" id="PTHR21600">
    <property type="entry name" value="MITOCHONDRIAL RNA PSEUDOURIDINE SYNTHASE"/>
    <property type="match status" value="1"/>
</dbReference>
<comment type="similarity">
    <text evidence="1 3">Belongs to the pseudouridine synthase RluA family.</text>
</comment>
<dbReference type="GO" id="GO:0003723">
    <property type="term" value="F:RNA binding"/>
    <property type="evidence" value="ECO:0007669"/>
    <property type="project" value="InterPro"/>
</dbReference>
<dbReference type="CDD" id="cd02869">
    <property type="entry name" value="PseudoU_synth_RluA_like"/>
    <property type="match status" value="1"/>
</dbReference>
<sequence length="240" mass="27668">MKLEILYEDDDLIIVNKPSGLLVIPDRFDATLPSLNKMLEAKYDQRIWVAHRLDKDTSGVICFAKNEAAHKYLSTIFMEREVSKFYAGLVTGIVVPEEGRIENLIAEHPAVYGKMIVSRKEGKMSVTDYRVSEQWPLYALMQFQIHTGRTHQIRVHMQYLGHPLVCDELYGDGKPFYVSTIKRRYNMAKHEEEERPLLNRVALHAYRLEFETVAGKLITADAPLPKDMAATVNQLNKWCK</sequence>
<dbReference type="RefSeq" id="WP_105040655.1">
    <property type="nucleotide sequence ID" value="NZ_PPSL01000005.1"/>
</dbReference>
<dbReference type="InterPro" id="IPR006225">
    <property type="entry name" value="PsdUridine_synth_RluC/D"/>
</dbReference>
<comment type="function">
    <text evidence="3">Responsible for synthesis of pseudouridine from uracil.</text>
</comment>
<dbReference type="Proteomes" id="UP000239872">
    <property type="component" value="Unassembled WGS sequence"/>
</dbReference>
<evidence type="ECO:0000256" key="3">
    <source>
        <dbReference type="RuleBase" id="RU362028"/>
    </source>
</evidence>
<proteinExistence type="inferred from homology"/>
<dbReference type="InterPro" id="IPR050188">
    <property type="entry name" value="RluA_PseudoU_synthase"/>
</dbReference>
<organism evidence="5 6">
    <name type="scientific">Flavipsychrobacter stenotrophus</name>
    <dbReference type="NCBI Taxonomy" id="2077091"/>
    <lineage>
        <taxon>Bacteria</taxon>
        <taxon>Pseudomonadati</taxon>
        <taxon>Bacteroidota</taxon>
        <taxon>Chitinophagia</taxon>
        <taxon>Chitinophagales</taxon>
        <taxon>Chitinophagaceae</taxon>
        <taxon>Flavipsychrobacter</taxon>
    </lineage>
</organism>
<dbReference type="GO" id="GO:0000455">
    <property type="term" value="P:enzyme-directed rRNA pseudouridine synthesis"/>
    <property type="evidence" value="ECO:0007669"/>
    <property type="project" value="TreeGrafter"/>
</dbReference>
<dbReference type="SUPFAM" id="SSF55120">
    <property type="entry name" value="Pseudouridine synthase"/>
    <property type="match status" value="1"/>
</dbReference>
<dbReference type="EC" id="5.4.99.-" evidence="3"/>
<feature type="active site" evidence="2">
    <location>
        <position position="54"/>
    </location>
</feature>
<dbReference type="InterPro" id="IPR006145">
    <property type="entry name" value="PsdUridine_synth_RsuA/RluA"/>
</dbReference>
<dbReference type="GO" id="GO:0140098">
    <property type="term" value="F:catalytic activity, acting on RNA"/>
    <property type="evidence" value="ECO:0007669"/>
    <property type="project" value="UniProtKB-ARBA"/>
</dbReference>
<accession>A0A2S7SSJ7</accession>
<evidence type="ECO:0000256" key="1">
    <source>
        <dbReference type="ARBA" id="ARBA00010876"/>
    </source>
</evidence>
<dbReference type="AlphaFoldDB" id="A0A2S7SSJ7"/>
<dbReference type="GO" id="GO:0009982">
    <property type="term" value="F:pseudouridine synthase activity"/>
    <property type="evidence" value="ECO:0007669"/>
    <property type="project" value="InterPro"/>
</dbReference>
<keyword evidence="3" id="KW-0413">Isomerase</keyword>
<protein>
    <recommendedName>
        <fullName evidence="3">Pseudouridine synthase</fullName>
        <ecNumber evidence="3">5.4.99.-</ecNumber>
    </recommendedName>
</protein>
<dbReference type="InterPro" id="IPR020103">
    <property type="entry name" value="PsdUridine_synth_cat_dom_sf"/>
</dbReference>
<dbReference type="NCBIfam" id="TIGR00005">
    <property type="entry name" value="rluA_subfam"/>
    <property type="match status" value="1"/>
</dbReference>
<evidence type="ECO:0000313" key="5">
    <source>
        <dbReference type="EMBL" id="PQJ09883.1"/>
    </source>
</evidence>
<dbReference type="OrthoDB" id="9807829at2"/>
<dbReference type="Pfam" id="PF00849">
    <property type="entry name" value="PseudoU_synth_2"/>
    <property type="match status" value="1"/>
</dbReference>
<evidence type="ECO:0000259" key="4">
    <source>
        <dbReference type="Pfam" id="PF00849"/>
    </source>
</evidence>
<dbReference type="PANTHER" id="PTHR21600:SF87">
    <property type="entry name" value="RNA PSEUDOURIDYLATE SYNTHASE DOMAIN-CONTAINING PROTEIN 1"/>
    <property type="match status" value="1"/>
</dbReference>
<comment type="catalytic activity">
    <reaction evidence="3">
        <text>a uridine in RNA = a pseudouridine in RNA</text>
        <dbReference type="Rhea" id="RHEA:48348"/>
        <dbReference type="Rhea" id="RHEA-COMP:12068"/>
        <dbReference type="Rhea" id="RHEA-COMP:12069"/>
        <dbReference type="ChEBI" id="CHEBI:65314"/>
        <dbReference type="ChEBI" id="CHEBI:65315"/>
    </reaction>
</comment>
<evidence type="ECO:0000313" key="6">
    <source>
        <dbReference type="Proteomes" id="UP000239872"/>
    </source>
</evidence>
<reference evidence="5 6" key="1">
    <citation type="submission" date="2018-01" db="EMBL/GenBank/DDBJ databases">
        <title>A novel member of the phylum Bacteroidetes isolated from glacier ice.</title>
        <authorList>
            <person name="Liu Q."/>
            <person name="Xin Y.-H."/>
        </authorList>
    </citation>
    <scope>NUCLEOTIDE SEQUENCE [LARGE SCALE GENOMIC DNA]</scope>
    <source>
        <strain evidence="5 6">RB1R16</strain>
    </source>
</reference>
<evidence type="ECO:0000256" key="2">
    <source>
        <dbReference type="PIRSR" id="PIRSR606225-1"/>
    </source>
</evidence>
<name>A0A2S7SSJ7_9BACT</name>
<keyword evidence="6" id="KW-1185">Reference proteome</keyword>
<feature type="domain" description="Pseudouridine synthase RsuA/RluA-like" evidence="4">
    <location>
        <begin position="11"/>
        <end position="158"/>
    </location>
</feature>